<dbReference type="PANTHER" id="PTHR40980">
    <property type="entry name" value="PLUG DOMAIN-CONTAINING PROTEIN"/>
    <property type="match status" value="1"/>
</dbReference>
<dbReference type="AlphaFoldDB" id="A0A6N8F7J0"/>
<dbReference type="GO" id="GO:0009279">
    <property type="term" value="C:cell outer membrane"/>
    <property type="evidence" value="ECO:0007669"/>
    <property type="project" value="UniProtKB-SubCell"/>
</dbReference>
<reference evidence="8 9" key="1">
    <citation type="submission" date="2019-11" db="EMBL/GenBank/DDBJ databases">
        <title>P. haliotis isolates from Z. marina roots.</title>
        <authorList>
            <person name="Cohen M."/>
            <person name="Jospin G."/>
            <person name="Eisen J.A."/>
            <person name="Coil D.A."/>
        </authorList>
    </citation>
    <scope>NUCLEOTIDE SEQUENCE [LARGE SCALE GENOMIC DNA]</scope>
    <source>
        <strain evidence="8 9">UCD-MCMsp1aY</strain>
    </source>
</reference>
<dbReference type="RefSeq" id="WP_155695541.1">
    <property type="nucleotide sequence ID" value="NZ_WOCD01000003.1"/>
</dbReference>
<gene>
    <name evidence="8" type="ORF">GNP35_07600</name>
</gene>
<comment type="subcellular location">
    <subcellularLocation>
        <location evidence="1 4">Cell outer membrane</location>
    </subcellularLocation>
</comment>
<feature type="signal peptide" evidence="5">
    <location>
        <begin position="1"/>
        <end position="27"/>
    </location>
</feature>
<comment type="caution">
    <text evidence="8">The sequence shown here is derived from an EMBL/GenBank/DDBJ whole genome shotgun (WGS) entry which is preliminary data.</text>
</comment>
<dbReference type="Proteomes" id="UP000439994">
    <property type="component" value="Unassembled WGS sequence"/>
</dbReference>
<feature type="domain" description="TonB-dependent receptor plug" evidence="7">
    <location>
        <begin position="74"/>
        <end position="175"/>
    </location>
</feature>
<dbReference type="InterPro" id="IPR012910">
    <property type="entry name" value="Plug_dom"/>
</dbReference>
<evidence type="ECO:0000256" key="2">
    <source>
        <dbReference type="ARBA" id="ARBA00023136"/>
    </source>
</evidence>
<sequence length="1015" mass="112420">MKKFKPSALTLALMLGGVTIASMPSFAVEETDKEKKAIAEAKAKAEAEKESNVEVIEVRGFRRSLIKSLNTKRYSDTVVEAVSADDMGALPDVSIADAISRLPGVTAVRSGGQSSELNIRGMSGGFVFATLNGREVVTDQGGRSVQFDQYPSELINQVQVYKSQKASLVEGGVAGSIELQTADALDNEEQHTFAIQTKMSYNDSADEHPDADPLGNRFSVAYQGKFMDDTVGVSLGYARLQQPRISTQFVNYQPRLGVLPFDGAQDGGLTLPTYDENGVQDGTESGNYVVPQGFELMARGGEELRQGLMGSISFRPNDSLTIKADGFYSKFDSEGIDRGYRINGIGSILDGSSIDFENPILAGDNGEYLVGGSYYRDRGDVNDNPPYPRFSNTLTLQTQADDNTTESEVMSFGVNAEWVVNDNLVVDFDISHSEGESDYRDEVMRLAIFEDASAMNPVVTDDIVVNFETNGLNLPSLSFNPDVTNALTDPNRMMVGSLEKYPHLENNESNSASVDFKYTLDSDHISSIEAGVRWADRKYKSARQAYNYADIAGYGVNLRNGNYILGYDENGEPIESETFRPYQLQDGDYEVVQLQGDFANFPAFISVDNSYIEGVWLGDEDTQARKDWRYDWTIWQESEIKEETLAAYFQANLDTEVFGLPMTGNIGVRVIHTDQSAIGVEDPVIKNDGDPITDDFGVTKTVYKHTTLGIDYTDVLPSINLNFQLTDQDQLRFAAAKVMSRPNMGDMAVSGAWSYNTDEFDPSVKEADLNRDTSPEVRPFYATQFDLSLEHYFVETDGAIIFALYYKDIENFPEKVTIQDYNFEADGITAPTVDNNGVPVVSGDYSVLLNNGKGGYFRGAEVAYTQTFSFLPDMWQGLGVAASFSYTDSEVTSEFEAVSGLGDQTTPYPFLSPRVWSATVFYDYDDTFSTRVNARYREEYVGNQIAIGDEQKAYFAEELVVDFQASYQFTEELQGVFSVNNLTDEPNRSYFGNQAATGTLQYFGRQFYVGLNAKF</sequence>
<dbReference type="OrthoDB" id="8727862at2"/>
<keyword evidence="9" id="KW-1185">Reference proteome</keyword>
<dbReference type="InterPro" id="IPR037066">
    <property type="entry name" value="Plug_dom_sf"/>
</dbReference>
<keyword evidence="5" id="KW-0732">Signal</keyword>
<accession>A0A6N8F7J0</accession>
<keyword evidence="4" id="KW-0798">TonB box</keyword>
<dbReference type="Gene3D" id="2.40.170.20">
    <property type="entry name" value="TonB-dependent receptor, beta-barrel domain"/>
    <property type="match status" value="1"/>
</dbReference>
<evidence type="ECO:0000256" key="3">
    <source>
        <dbReference type="ARBA" id="ARBA00023237"/>
    </source>
</evidence>
<dbReference type="NCBIfam" id="TIGR01782">
    <property type="entry name" value="TonB-Xanth-Caul"/>
    <property type="match status" value="1"/>
</dbReference>
<name>A0A6N8F7J0_9GAMM</name>
<dbReference type="InterPro" id="IPR000531">
    <property type="entry name" value="Beta-barrel_TonB"/>
</dbReference>
<dbReference type="InterPro" id="IPR036942">
    <property type="entry name" value="Beta-barrel_TonB_sf"/>
</dbReference>
<dbReference type="PANTHER" id="PTHR40980:SF3">
    <property type="entry name" value="TONB-DEPENDENT RECEPTOR-LIKE BETA-BARREL DOMAIN-CONTAINING PROTEIN"/>
    <property type="match status" value="1"/>
</dbReference>
<dbReference type="SUPFAM" id="SSF56935">
    <property type="entry name" value="Porins"/>
    <property type="match status" value="1"/>
</dbReference>
<evidence type="ECO:0000256" key="4">
    <source>
        <dbReference type="RuleBase" id="RU003357"/>
    </source>
</evidence>
<keyword evidence="3" id="KW-0998">Cell outer membrane</keyword>
<dbReference type="InterPro" id="IPR010104">
    <property type="entry name" value="TonB_rcpt_bac"/>
</dbReference>
<evidence type="ECO:0000256" key="5">
    <source>
        <dbReference type="SAM" id="SignalP"/>
    </source>
</evidence>
<evidence type="ECO:0000259" key="6">
    <source>
        <dbReference type="Pfam" id="PF00593"/>
    </source>
</evidence>
<dbReference type="Pfam" id="PF00593">
    <property type="entry name" value="TonB_dep_Rec_b-barrel"/>
    <property type="match status" value="1"/>
</dbReference>
<protein>
    <submittedName>
        <fullName evidence="8">TonB-dependent receptor</fullName>
    </submittedName>
</protein>
<dbReference type="Gene3D" id="2.170.130.10">
    <property type="entry name" value="TonB-dependent receptor, plug domain"/>
    <property type="match status" value="1"/>
</dbReference>
<evidence type="ECO:0000313" key="9">
    <source>
        <dbReference type="Proteomes" id="UP000439994"/>
    </source>
</evidence>
<evidence type="ECO:0000259" key="7">
    <source>
        <dbReference type="Pfam" id="PF07715"/>
    </source>
</evidence>
<keyword evidence="8" id="KW-0675">Receptor</keyword>
<feature type="chain" id="PRO_5027071993" evidence="5">
    <location>
        <begin position="28"/>
        <end position="1015"/>
    </location>
</feature>
<comment type="similarity">
    <text evidence="4">Belongs to the TonB-dependent receptor family.</text>
</comment>
<organism evidence="8 9">
    <name type="scientific">Psychrosphaera haliotis</name>
    <dbReference type="NCBI Taxonomy" id="555083"/>
    <lineage>
        <taxon>Bacteria</taxon>
        <taxon>Pseudomonadati</taxon>
        <taxon>Pseudomonadota</taxon>
        <taxon>Gammaproteobacteria</taxon>
        <taxon>Alteromonadales</taxon>
        <taxon>Pseudoalteromonadaceae</taxon>
        <taxon>Psychrosphaera</taxon>
    </lineage>
</organism>
<feature type="domain" description="TonB-dependent receptor-like beta-barrel" evidence="6">
    <location>
        <begin position="504"/>
        <end position="982"/>
    </location>
</feature>
<keyword evidence="2 4" id="KW-0472">Membrane</keyword>
<dbReference type="EMBL" id="WOCD01000003">
    <property type="protein sequence ID" value="MUH72353.1"/>
    <property type="molecule type" value="Genomic_DNA"/>
</dbReference>
<dbReference type="Pfam" id="PF07715">
    <property type="entry name" value="Plug"/>
    <property type="match status" value="1"/>
</dbReference>
<evidence type="ECO:0000313" key="8">
    <source>
        <dbReference type="EMBL" id="MUH72353.1"/>
    </source>
</evidence>
<evidence type="ECO:0000256" key="1">
    <source>
        <dbReference type="ARBA" id="ARBA00004442"/>
    </source>
</evidence>
<proteinExistence type="inferred from homology"/>